<organism evidence="1">
    <name type="scientific">marine sediment metagenome</name>
    <dbReference type="NCBI Taxonomy" id="412755"/>
    <lineage>
        <taxon>unclassified sequences</taxon>
        <taxon>metagenomes</taxon>
        <taxon>ecological metagenomes</taxon>
    </lineage>
</organism>
<evidence type="ECO:0000313" key="1">
    <source>
        <dbReference type="EMBL" id="KKN58447.1"/>
    </source>
</evidence>
<sequence length="121" mass="12955">MATIGKITTPQPGRSFHTIWETMTETDNVGEALTNPGASDRSVHLLGTVGGATILIEGSNVLVPSSDTDWFTLHDENGDVLSFTAVDDGHAISENVLHYRPRLTSGSGVDIDIIIFSRSTM</sequence>
<protein>
    <submittedName>
        <fullName evidence="1">Uncharacterized protein</fullName>
    </submittedName>
</protein>
<dbReference type="EMBL" id="LAZR01000762">
    <property type="protein sequence ID" value="KKN58447.1"/>
    <property type="molecule type" value="Genomic_DNA"/>
</dbReference>
<dbReference type="AlphaFoldDB" id="A0A0F9S872"/>
<accession>A0A0F9S872</accession>
<reference evidence="1" key="1">
    <citation type="journal article" date="2015" name="Nature">
        <title>Complex archaea that bridge the gap between prokaryotes and eukaryotes.</title>
        <authorList>
            <person name="Spang A."/>
            <person name="Saw J.H."/>
            <person name="Jorgensen S.L."/>
            <person name="Zaremba-Niedzwiedzka K."/>
            <person name="Martijn J."/>
            <person name="Lind A.E."/>
            <person name="van Eijk R."/>
            <person name="Schleper C."/>
            <person name="Guy L."/>
            <person name="Ettema T.J."/>
        </authorList>
    </citation>
    <scope>NUCLEOTIDE SEQUENCE</scope>
</reference>
<gene>
    <name evidence="1" type="ORF">LCGC14_0551790</name>
</gene>
<name>A0A0F9S872_9ZZZZ</name>
<proteinExistence type="predicted"/>
<comment type="caution">
    <text evidence="1">The sequence shown here is derived from an EMBL/GenBank/DDBJ whole genome shotgun (WGS) entry which is preliminary data.</text>
</comment>